<gene>
    <name evidence="3" type="ORF">TA5114_01939</name>
</gene>
<feature type="chain" id="PRO_5006065531" description="DUF4329 domain-containing protein" evidence="1">
    <location>
        <begin position="24"/>
        <end position="177"/>
    </location>
</feature>
<keyword evidence="1" id="KW-0732">Signal</keyword>
<dbReference type="Pfam" id="PF14220">
    <property type="entry name" value="DUF4329"/>
    <property type="match status" value="1"/>
</dbReference>
<dbReference type="EMBL" id="CYUE01000020">
    <property type="protein sequence ID" value="CUK26132.1"/>
    <property type="molecule type" value="Genomic_DNA"/>
</dbReference>
<proteinExistence type="predicted"/>
<sequence>MMRSTLRPMISFLAVLAATSLTAGPRDEVALMKEVFEEIQPLSLDHNREFCGYIGLDENGELVASPARKGRKSSCRPRNPRNIEVIIASYHTHGGYEGHDAYEVPSVDDIESDEAEGIDGYVATPGGRLWFIDTEDMTISLVCGPKCLTHAEGYESEPDADIRDFYTYEELVIWYEE</sequence>
<reference evidence="4" key="1">
    <citation type="submission" date="2015-09" db="EMBL/GenBank/DDBJ databases">
        <authorList>
            <person name="Rodrigo-Torres Lidia"/>
            <person name="Arahal R.David."/>
        </authorList>
    </citation>
    <scope>NUCLEOTIDE SEQUENCE [LARGE SCALE GENOMIC DNA]</scope>
    <source>
        <strain evidence="4">CECT 5114</strain>
    </source>
</reference>
<accession>A0A0P1IRE6</accession>
<dbReference type="AlphaFoldDB" id="A0A0P1IRE6"/>
<evidence type="ECO:0000259" key="2">
    <source>
        <dbReference type="Pfam" id="PF14220"/>
    </source>
</evidence>
<dbReference type="InterPro" id="IPR025479">
    <property type="entry name" value="DUF4329"/>
</dbReference>
<dbReference type="STRING" id="1715691.TA5113_02087"/>
<feature type="domain" description="DUF4329" evidence="2">
    <location>
        <begin position="32"/>
        <end position="144"/>
    </location>
</feature>
<evidence type="ECO:0000256" key="1">
    <source>
        <dbReference type="SAM" id="SignalP"/>
    </source>
</evidence>
<feature type="signal peptide" evidence="1">
    <location>
        <begin position="1"/>
        <end position="23"/>
    </location>
</feature>
<keyword evidence="4" id="KW-1185">Reference proteome</keyword>
<dbReference type="RefSeq" id="WP_058315067.1">
    <property type="nucleotide sequence ID" value="NZ_CYTO01000020.1"/>
</dbReference>
<organism evidence="3 4">
    <name type="scientific">Cognatishimia activa</name>
    <dbReference type="NCBI Taxonomy" id="1715691"/>
    <lineage>
        <taxon>Bacteria</taxon>
        <taxon>Pseudomonadati</taxon>
        <taxon>Pseudomonadota</taxon>
        <taxon>Alphaproteobacteria</taxon>
        <taxon>Rhodobacterales</taxon>
        <taxon>Paracoccaceae</taxon>
        <taxon>Cognatishimia</taxon>
    </lineage>
</organism>
<dbReference type="Proteomes" id="UP000051184">
    <property type="component" value="Unassembled WGS sequence"/>
</dbReference>
<evidence type="ECO:0000313" key="3">
    <source>
        <dbReference type="EMBL" id="CUK26132.1"/>
    </source>
</evidence>
<name>A0A0P1IRE6_9RHOB</name>
<protein>
    <recommendedName>
        <fullName evidence="2">DUF4329 domain-containing protein</fullName>
    </recommendedName>
</protein>
<evidence type="ECO:0000313" key="4">
    <source>
        <dbReference type="Proteomes" id="UP000051184"/>
    </source>
</evidence>
<dbReference type="OrthoDB" id="7850904at2"/>